<feature type="region of interest" description="Disordered" evidence="1">
    <location>
        <begin position="1"/>
        <end position="67"/>
    </location>
</feature>
<dbReference type="InterPro" id="IPR046345">
    <property type="entry name" value="TraB_PrgY-like"/>
</dbReference>
<dbReference type="GO" id="GO:0005741">
    <property type="term" value="C:mitochondrial outer membrane"/>
    <property type="evidence" value="ECO:0007669"/>
    <property type="project" value="TreeGrafter"/>
</dbReference>
<protein>
    <submittedName>
        <fullName evidence="2">Uncharacterized protein</fullName>
    </submittedName>
</protein>
<evidence type="ECO:0000313" key="3">
    <source>
        <dbReference type="Proteomes" id="UP000886595"/>
    </source>
</evidence>
<dbReference type="Proteomes" id="UP000886595">
    <property type="component" value="Unassembled WGS sequence"/>
</dbReference>
<evidence type="ECO:0000256" key="1">
    <source>
        <dbReference type="SAM" id="MobiDB-lite"/>
    </source>
</evidence>
<dbReference type="AlphaFoldDB" id="A0A8X8ATS1"/>
<accession>A0A8X8ATS1</accession>
<gene>
    <name evidence="2" type="ORF">Bca52824_024466</name>
</gene>
<sequence>MEPTQLPSETEVHSSEDFVHIKEHSKPTGDFSLSDSIVNVEKEDAVEEEEEEHKNSDSVGDVAGCDGDGYGGGECSSEKVKLPEELAKGVVILTCKSNGESGSCDVYLIGTAHVSKVYLKLKLGLN</sequence>
<dbReference type="OrthoDB" id="1749910at2759"/>
<dbReference type="PANTHER" id="PTHR21530">
    <property type="entry name" value="PHEROMONE SHUTDOWN PROTEIN"/>
    <property type="match status" value="1"/>
</dbReference>
<dbReference type="EMBL" id="JAAMPC010000005">
    <property type="protein sequence ID" value="KAG2312909.1"/>
    <property type="molecule type" value="Genomic_DNA"/>
</dbReference>
<name>A0A8X8ATS1_BRACI</name>
<organism evidence="2 3">
    <name type="scientific">Brassica carinata</name>
    <name type="common">Ethiopian mustard</name>
    <name type="synonym">Abyssinian cabbage</name>
    <dbReference type="NCBI Taxonomy" id="52824"/>
    <lineage>
        <taxon>Eukaryota</taxon>
        <taxon>Viridiplantae</taxon>
        <taxon>Streptophyta</taxon>
        <taxon>Embryophyta</taxon>
        <taxon>Tracheophyta</taxon>
        <taxon>Spermatophyta</taxon>
        <taxon>Magnoliopsida</taxon>
        <taxon>eudicotyledons</taxon>
        <taxon>Gunneridae</taxon>
        <taxon>Pentapetalae</taxon>
        <taxon>rosids</taxon>
        <taxon>malvids</taxon>
        <taxon>Brassicales</taxon>
        <taxon>Brassicaceae</taxon>
        <taxon>Brassiceae</taxon>
        <taxon>Brassica</taxon>
    </lineage>
</organism>
<keyword evidence="3" id="KW-1185">Reference proteome</keyword>
<proteinExistence type="predicted"/>
<feature type="compositionally biased region" description="Basic and acidic residues" evidence="1">
    <location>
        <begin position="10"/>
        <end position="27"/>
    </location>
</feature>
<evidence type="ECO:0000313" key="2">
    <source>
        <dbReference type="EMBL" id="KAG2312909.1"/>
    </source>
</evidence>
<dbReference type="PANTHER" id="PTHR21530:SF9">
    <property type="entry name" value="TRAB FAMILY PROTEIN"/>
    <property type="match status" value="1"/>
</dbReference>
<reference evidence="2 3" key="1">
    <citation type="submission" date="2020-02" db="EMBL/GenBank/DDBJ databases">
        <authorList>
            <person name="Ma Q."/>
            <person name="Huang Y."/>
            <person name="Song X."/>
            <person name="Pei D."/>
        </authorList>
    </citation>
    <scope>NUCLEOTIDE SEQUENCE [LARGE SCALE GENOMIC DNA]</scope>
    <source>
        <strain evidence="2">Sxm20200214</strain>
        <tissue evidence="2">Leaf</tissue>
    </source>
</reference>
<comment type="caution">
    <text evidence="2">The sequence shown here is derived from an EMBL/GenBank/DDBJ whole genome shotgun (WGS) entry which is preliminary data.</text>
</comment>